<dbReference type="RefSeq" id="XP_073908317.1">
    <property type="nucleotide sequence ID" value="XM_074052216.1"/>
</dbReference>
<gene>
    <name evidence="2" type="primary">LOC109675979</name>
</gene>
<dbReference type="Proteomes" id="UP001732720">
    <property type="component" value="Chromosome 13"/>
</dbReference>
<organism evidence="1 2">
    <name type="scientific">Castor canadensis</name>
    <name type="common">American beaver</name>
    <dbReference type="NCBI Taxonomy" id="51338"/>
    <lineage>
        <taxon>Eukaryota</taxon>
        <taxon>Metazoa</taxon>
        <taxon>Chordata</taxon>
        <taxon>Craniata</taxon>
        <taxon>Vertebrata</taxon>
        <taxon>Euteleostomi</taxon>
        <taxon>Mammalia</taxon>
        <taxon>Eutheria</taxon>
        <taxon>Euarchontoglires</taxon>
        <taxon>Glires</taxon>
        <taxon>Rodentia</taxon>
        <taxon>Castorimorpha</taxon>
        <taxon>Castoridae</taxon>
        <taxon>Castor</taxon>
    </lineage>
</organism>
<proteinExistence type="predicted"/>
<sequence>MPPPPPAGRAEAQGAGGARGARPVGPGTAPPPRVAAPLARPAPQGPAKETREKERSAHPGRRVSELWRPDPKKRKIEASRVRVLSDLQALEARKEFTDERVHSPRRGHPKNGSPHPGAQPLNPTPGTRRGLPPPPLPPRKSRKPSARCGAHSGKAPSRWDSGIVWCAKESLNHCADGAAPSRGSPEPGWRWQSGPQVDNAGQRPVGSGQERTVRECCRLHPALVWIPDRRDLSCLQNRKSGEVIKVPHPHACWSLSPGDG</sequence>
<accession>A0AC58KTX6</accession>
<name>A0AC58KTX6_CASCN</name>
<evidence type="ECO:0000313" key="2">
    <source>
        <dbReference type="RefSeq" id="XP_073908317.1"/>
    </source>
</evidence>
<protein>
    <submittedName>
        <fullName evidence="2">Uncharacterized protein</fullName>
    </submittedName>
</protein>
<reference evidence="2" key="1">
    <citation type="submission" date="2025-08" db="UniProtKB">
        <authorList>
            <consortium name="RefSeq"/>
        </authorList>
    </citation>
    <scope>IDENTIFICATION</scope>
</reference>
<evidence type="ECO:0000313" key="1">
    <source>
        <dbReference type="Proteomes" id="UP001732720"/>
    </source>
</evidence>
<keyword evidence="1" id="KW-1185">Reference proteome</keyword>